<dbReference type="AlphaFoldDB" id="A0A1Y1X9U3"/>
<dbReference type="GO" id="GO:0051301">
    <property type="term" value="P:cell division"/>
    <property type="evidence" value="ECO:0007669"/>
    <property type="project" value="UniProtKB-KW"/>
</dbReference>
<sequence length="167" mass="19975">MALDKTIAKINRLVSYKHFRQCFPTLSNNDREDMKDVHSQMTLYFTRAITDEFHIIFKKFEMDKNLLLIDECCRQGKKVTPDDLPNKPVNVIYNRVGPDTIIRSNSVNIKKKQLEDLKAYYNELYNDNSLDEWVSLNNEKKKYRESIEEYITYLTKNIEIMKKNDDY</sequence>
<dbReference type="Proteomes" id="UP000193944">
    <property type="component" value="Unassembled WGS sequence"/>
</dbReference>
<dbReference type="Pfam" id="PF03980">
    <property type="entry name" value="Nnf1"/>
    <property type="match status" value="1"/>
</dbReference>
<keyword evidence="7" id="KW-0539">Nucleus</keyword>
<comment type="caution">
    <text evidence="10">The sequence shown here is derived from an EMBL/GenBank/DDBJ whole genome shotgun (WGS) entry which is preliminary data.</text>
</comment>
<proteinExistence type="predicted"/>
<reference evidence="10 11" key="2">
    <citation type="submission" date="2016-08" db="EMBL/GenBank/DDBJ databases">
        <title>Pervasive Adenine N6-methylation of Active Genes in Fungi.</title>
        <authorList>
            <consortium name="DOE Joint Genome Institute"/>
            <person name="Mondo S.J."/>
            <person name="Dannebaum R.O."/>
            <person name="Kuo R.C."/>
            <person name="Labutti K."/>
            <person name="Haridas S."/>
            <person name="Kuo A."/>
            <person name="Salamov A."/>
            <person name="Ahrendt S.R."/>
            <person name="Lipzen A."/>
            <person name="Sullivan W."/>
            <person name="Andreopoulos W.B."/>
            <person name="Clum A."/>
            <person name="Lindquist E."/>
            <person name="Daum C."/>
            <person name="Ramamoorthy G.K."/>
            <person name="Gryganskyi A."/>
            <person name="Culley D."/>
            <person name="Magnuson J.K."/>
            <person name="James T.Y."/>
            <person name="O'Malley M.A."/>
            <person name="Stajich J.E."/>
            <person name="Spatafora J.W."/>
            <person name="Visel A."/>
            <person name="Grigoriev I.V."/>
        </authorList>
    </citation>
    <scope>NUCLEOTIDE SEQUENCE [LARGE SCALE GENOMIC DNA]</scope>
    <source>
        <strain evidence="10 11">S4</strain>
    </source>
</reference>
<evidence type="ECO:0000256" key="5">
    <source>
        <dbReference type="ARBA" id="ARBA00022776"/>
    </source>
</evidence>
<keyword evidence="4" id="KW-0132">Cell division</keyword>
<keyword evidence="9" id="KW-0137">Centromere</keyword>
<dbReference type="GO" id="GO:0005634">
    <property type="term" value="C:nucleus"/>
    <property type="evidence" value="ECO:0007669"/>
    <property type="project" value="UniProtKB-SubCell"/>
</dbReference>
<dbReference type="GO" id="GO:0000444">
    <property type="term" value="C:MIS12/MIND type complex"/>
    <property type="evidence" value="ECO:0007669"/>
    <property type="project" value="InterPro"/>
</dbReference>
<dbReference type="STRING" id="1754192.A0A1Y1X9U3"/>
<dbReference type="EMBL" id="MCFG01000093">
    <property type="protein sequence ID" value="ORX82515.1"/>
    <property type="molecule type" value="Genomic_DNA"/>
</dbReference>
<keyword evidence="11" id="KW-1185">Reference proteome</keyword>
<evidence type="ECO:0000256" key="6">
    <source>
        <dbReference type="ARBA" id="ARBA00022838"/>
    </source>
</evidence>
<evidence type="ECO:0000256" key="8">
    <source>
        <dbReference type="ARBA" id="ARBA00023306"/>
    </source>
</evidence>
<name>A0A1Y1X9U3_9FUNG</name>
<accession>A0A1Y1X9U3</accession>
<evidence type="ECO:0000256" key="7">
    <source>
        <dbReference type="ARBA" id="ARBA00023242"/>
    </source>
</evidence>
<evidence type="ECO:0000256" key="1">
    <source>
        <dbReference type="ARBA" id="ARBA00004123"/>
    </source>
</evidence>
<evidence type="ECO:0000256" key="2">
    <source>
        <dbReference type="ARBA" id="ARBA00004629"/>
    </source>
</evidence>
<evidence type="ECO:0000313" key="11">
    <source>
        <dbReference type="Proteomes" id="UP000193944"/>
    </source>
</evidence>
<evidence type="ECO:0000256" key="9">
    <source>
        <dbReference type="ARBA" id="ARBA00023328"/>
    </source>
</evidence>
<protein>
    <submittedName>
        <fullName evidence="10">Uncharacterized protein</fullName>
    </submittedName>
</protein>
<keyword evidence="6" id="KW-0995">Kinetochore</keyword>
<dbReference type="InterPro" id="IPR007128">
    <property type="entry name" value="PMF1/Nnf1"/>
</dbReference>
<keyword evidence="8" id="KW-0131">Cell cycle</keyword>
<organism evidence="10 11">
    <name type="scientific">Anaeromyces robustus</name>
    <dbReference type="NCBI Taxonomy" id="1754192"/>
    <lineage>
        <taxon>Eukaryota</taxon>
        <taxon>Fungi</taxon>
        <taxon>Fungi incertae sedis</taxon>
        <taxon>Chytridiomycota</taxon>
        <taxon>Chytridiomycota incertae sedis</taxon>
        <taxon>Neocallimastigomycetes</taxon>
        <taxon>Neocallimastigales</taxon>
        <taxon>Neocallimastigaceae</taxon>
        <taxon>Anaeromyces</taxon>
    </lineage>
</organism>
<keyword evidence="3" id="KW-0158">Chromosome</keyword>
<gene>
    <name evidence="10" type="ORF">BCR32DRAFT_267596</name>
</gene>
<dbReference type="OrthoDB" id="18453at2759"/>
<evidence type="ECO:0000256" key="3">
    <source>
        <dbReference type="ARBA" id="ARBA00022454"/>
    </source>
</evidence>
<reference evidence="10 11" key="1">
    <citation type="submission" date="2016-08" db="EMBL/GenBank/DDBJ databases">
        <title>A Parts List for Fungal Cellulosomes Revealed by Comparative Genomics.</title>
        <authorList>
            <consortium name="DOE Joint Genome Institute"/>
            <person name="Haitjema C.H."/>
            <person name="Gilmore S.P."/>
            <person name="Henske J.K."/>
            <person name="Solomon K.V."/>
            <person name="De Groot R."/>
            <person name="Kuo A."/>
            <person name="Mondo S.J."/>
            <person name="Salamov A.A."/>
            <person name="Labutti K."/>
            <person name="Zhao Z."/>
            <person name="Chiniquy J."/>
            <person name="Barry K."/>
            <person name="Brewer H.M."/>
            <person name="Purvine S.O."/>
            <person name="Wright A.T."/>
            <person name="Boxma B."/>
            <person name="Van Alen T."/>
            <person name="Hackstein J.H."/>
            <person name="Baker S.E."/>
            <person name="Grigoriev I.V."/>
            <person name="O'Malley M.A."/>
        </authorList>
    </citation>
    <scope>NUCLEOTIDE SEQUENCE [LARGE SCALE GENOMIC DNA]</scope>
    <source>
        <strain evidence="10 11">S4</strain>
    </source>
</reference>
<evidence type="ECO:0000256" key="4">
    <source>
        <dbReference type="ARBA" id="ARBA00022618"/>
    </source>
</evidence>
<keyword evidence="5" id="KW-0498">Mitosis</keyword>
<comment type="subcellular location">
    <subcellularLocation>
        <location evidence="2">Chromosome</location>
        <location evidence="2">Centromere</location>
        <location evidence="2">Kinetochore</location>
    </subcellularLocation>
    <subcellularLocation>
        <location evidence="1">Nucleus</location>
    </subcellularLocation>
</comment>
<evidence type="ECO:0000313" key="10">
    <source>
        <dbReference type="EMBL" id="ORX82515.1"/>
    </source>
</evidence>